<feature type="domain" description="GS catalytic" evidence="6">
    <location>
        <begin position="106"/>
        <end position="438"/>
    </location>
</feature>
<dbReference type="InterPro" id="IPR027303">
    <property type="entry name" value="Gln_synth_gly_rich_site"/>
</dbReference>
<evidence type="ECO:0000259" key="6">
    <source>
        <dbReference type="PROSITE" id="PS51987"/>
    </source>
</evidence>
<keyword evidence="8" id="KW-1185">Reference proteome</keyword>
<evidence type="ECO:0000313" key="7">
    <source>
        <dbReference type="EMBL" id="SFC85275.1"/>
    </source>
</evidence>
<dbReference type="RefSeq" id="WP_093447685.1">
    <property type="nucleotide sequence ID" value="NZ_FNZG01000001.1"/>
</dbReference>
<dbReference type="PROSITE" id="PS00181">
    <property type="entry name" value="GLNA_ATP"/>
    <property type="match status" value="1"/>
</dbReference>
<dbReference type="InterPro" id="IPR014746">
    <property type="entry name" value="Gln_synth/guanido_kin_cat_dom"/>
</dbReference>
<evidence type="ECO:0000256" key="4">
    <source>
        <dbReference type="PROSITE-ProRule" id="PRU01331"/>
    </source>
</evidence>
<dbReference type="InterPro" id="IPR008146">
    <property type="entry name" value="Gln_synth_cat_dom"/>
</dbReference>
<accession>A0A1I1MJJ0</accession>
<dbReference type="EMBL" id="FOLX01000001">
    <property type="protein sequence ID" value="SFC85275.1"/>
    <property type="molecule type" value="Genomic_DNA"/>
</dbReference>
<evidence type="ECO:0000256" key="5">
    <source>
        <dbReference type="RuleBase" id="RU000384"/>
    </source>
</evidence>
<dbReference type="GO" id="GO:0004356">
    <property type="term" value="F:glutamine synthetase activity"/>
    <property type="evidence" value="ECO:0007669"/>
    <property type="project" value="InterPro"/>
</dbReference>
<dbReference type="PROSITE" id="PS51987">
    <property type="entry name" value="GS_CATALYTIC"/>
    <property type="match status" value="1"/>
</dbReference>
<comment type="cofactor">
    <cofactor evidence="1">
        <name>Mg(2+)</name>
        <dbReference type="ChEBI" id="CHEBI:18420"/>
    </cofactor>
</comment>
<dbReference type="SUPFAM" id="SSF54368">
    <property type="entry name" value="Glutamine synthetase, N-terminal domain"/>
    <property type="match status" value="1"/>
</dbReference>
<evidence type="ECO:0000256" key="3">
    <source>
        <dbReference type="ARBA" id="ARBA00022842"/>
    </source>
</evidence>
<evidence type="ECO:0000313" key="8">
    <source>
        <dbReference type="Proteomes" id="UP000231644"/>
    </source>
</evidence>
<evidence type="ECO:0000256" key="1">
    <source>
        <dbReference type="ARBA" id="ARBA00001946"/>
    </source>
</evidence>
<dbReference type="OrthoDB" id="9807095at2"/>
<protein>
    <submittedName>
        <fullName evidence="7">Glutamate--putrescine ligase</fullName>
    </submittedName>
</protein>
<dbReference type="PANTHER" id="PTHR43785:SF12">
    <property type="entry name" value="TYPE-1 GLUTAMINE SYNTHETASE 2"/>
    <property type="match status" value="1"/>
</dbReference>
<dbReference type="InterPro" id="IPR036651">
    <property type="entry name" value="Gln_synt_N_sf"/>
</dbReference>
<keyword evidence="3" id="KW-0460">Magnesium</keyword>
<reference evidence="7 8" key="1">
    <citation type="submission" date="2016-10" db="EMBL/GenBank/DDBJ databases">
        <authorList>
            <person name="de Groot N.N."/>
        </authorList>
    </citation>
    <scope>NUCLEOTIDE SEQUENCE [LARGE SCALE GENOMIC DNA]</scope>
    <source>
        <strain evidence="7 8">DSM 29619</strain>
    </source>
</reference>
<dbReference type="SUPFAM" id="SSF55931">
    <property type="entry name" value="Glutamine synthetase/guanido kinase"/>
    <property type="match status" value="1"/>
</dbReference>
<dbReference type="AlphaFoldDB" id="A0A1I1MJJ0"/>
<gene>
    <name evidence="7" type="ORF">SAMN05421762_2441</name>
</gene>
<dbReference type="SMART" id="SM01230">
    <property type="entry name" value="Gln-synt_C"/>
    <property type="match status" value="1"/>
</dbReference>
<dbReference type="GO" id="GO:0006598">
    <property type="term" value="P:polyamine catabolic process"/>
    <property type="evidence" value="ECO:0007669"/>
    <property type="project" value="TreeGrafter"/>
</dbReference>
<organism evidence="7 8">
    <name type="scientific">Pseudooceanicola nitratireducens</name>
    <dbReference type="NCBI Taxonomy" id="517719"/>
    <lineage>
        <taxon>Bacteria</taxon>
        <taxon>Pseudomonadati</taxon>
        <taxon>Pseudomonadota</taxon>
        <taxon>Alphaproteobacteria</taxon>
        <taxon>Rhodobacterales</taxon>
        <taxon>Paracoccaceae</taxon>
        <taxon>Pseudooceanicola</taxon>
    </lineage>
</organism>
<dbReference type="PANTHER" id="PTHR43785">
    <property type="entry name" value="GAMMA-GLUTAMYLPUTRESCINE SYNTHETASE"/>
    <property type="match status" value="1"/>
</dbReference>
<evidence type="ECO:0000256" key="2">
    <source>
        <dbReference type="ARBA" id="ARBA00022598"/>
    </source>
</evidence>
<keyword evidence="2 7" id="KW-0436">Ligase</keyword>
<dbReference type="Gene3D" id="3.30.590.10">
    <property type="entry name" value="Glutamine synthetase/guanido kinase, catalytic domain"/>
    <property type="match status" value="1"/>
</dbReference>
<sequence>MSLGHIRTFRVAAADLNGQMRGKRLPRSAFDKLDQGNTRLPLSVLNVDIWGADIKDSPLVFETGDADGVMMPTERGPVPMPWLETPSALVPMEMFSDQGIPFAGDPRHALRDVLKRYDDNGWTVRAGIEMEFYLVDDSGPDLAPPENPQSGRPLQGHAILSLRQLDAFDDFISDVYEACEDMDIPAQSTISEAGLGQFEIDLDHREALRAADDAWLFKALIKGMARKHGMAGTFMSKPLPDEAGSGMHVHFSVTDREGRNIFGNGGPAGTPLLHHAVAGCLEAMPASTLVFAPHGPSYDRFVPGAHAPTGACWAYENRTAALRIPGGAPAARRIEHRVAGGDNNPYLVLAAILGAALIGMEDGLVAPPPITGNAYDMDLPQLKSDWLSAIEAFETDPLIARIFSPALIRNLTLTKRQEMERLAEIPPKSHWKTYLEAV</sequence>
<comment type="similarity">
    <text evidence="4 5">Belongs to the glutamine synthetase family.</text>
</comment>
<dbReference type="STRING" id="517719.SAMN05421762_2441"/>
<dbReference type="Proteomes" id="UP000231644">
    <property type="component" value="Unassembled WGS sequence"/>
</dbReference>
<dbReference type="GO" id="GO:0006542">
    <property type="term" value="P:glutamine biosynthetic process"/>
    <property type="evidence" value="ECO:0007669"/>
    <property type="project" value="InterPro"/>
</dbReference>
<name>A0A1I1MJJ0_9RHOB</name>
<dbReference type="Pfam" id="PF00120">
    <property type="entry name" value="Gln-synt_C"/>
    <property type="match status" value="1"/>
</dbReference>
<proteinExistence type="inferred from homology"/>